<dbReference type="Proteomes" id="UP000541610">
    <property type="component" value="Unassembled WGS sequence"/>
</dbReference>
<accession>A0A7J6NMN5</accession>
<dbReference type="EMBL" id="JABANP010000280">
    <property type="protein sequence ID" value="KAF4685048.1"/>
    <property type="molecule type" value="Genomic_DNA"/>
</dbReference>
<protein>
    <submittedName>
        <fullName evidence="1">Uncharacterized protein</fullName>
    </submittedName>
</protein>
<dbReference type="AlphaFoldDB" id="A0A7J6NMN5"/>
<evidence type="ECO:0000313" key="1">
    <source>
        <dbReference type="EMBL" id="KAF4685048.1"/>
    </source>
</evidence>
<name>A0A7J6NMN5_PEROL</name>
<gene>
    <name evidence="1" type="ORF">FOZ60_006986</name>
</gene>
<proteinExistence type="predicted"/>
<sequence length="112" mass="12770">MALAGGLLYIPLELYRIVNVHVLHSWSKEFKLAYSFEAPRIGRIPVQVQLHMAAEEVGNLRLRMIRPHPYAKCEVIHNMRVEAERINGSLYPVTGNPPIHVAVYAPERDSRS</sequence>
<comment type="caution">
    <text evidence="1">The sequence shown here is derived from an EMBL/GenBank/DDBJ whole genome shotgun (WGS) entry which is preliminary data.</text>
</comment>
<reference evidence="1 2" key="1">
    <citation type="submission" date="2020-04" db="EMBL/GenBank/DDBJ databases">
        <title>Perkinsus olseni comparative genomics.</title>
        <authorList>
            <person name="Bogema D.R."/>
        </authorList>
    </citation>
    <scope>NUCLEOTIDE SEQUENCE [LARGE SCALE GENOMIC DNA]</scope>
    <source>
        <strain evidence="1">00978-12</strain>
    </source>
</reference>
<organism evidence="1 2">
    <name type="scientific">Perkinsus olseni</name>
    <name type="common">Perkinsus atlanticus</name>
    <dbReference type="NCBI Taxonomy" id="32597"/>
    <lineage>
        <taxon>Eukaryota</taxon>
        <taxon>Sar</taxon>
        <taxon>Alveolata</taxon>
        <taxon>Perkinsozoa</taxon>
        <taxon>Perkinsea</taxon>
        <taxon>Perkinsida</taxon>
        <taxon>Perkinsidae</taxon>
        <taxon>Perkinsus</taxon>
    </lineage>
</organism>
<evidence type="ECO:0000313" key="2">
    <source>
        <dbReference type="Proteomes" id="UP000541610"/>
    </source>
</evidence>